<feature type="transmembrane region" description="Helical" evidence="11">
    <location>
        <begin position="128"/>
        <end position="151"/>
    </location>
</feature>
<dbReference type="AlphaFoldDB" id="A0A7R9LYS9"/>
<feature type="transmembrane region" description="Helical" evidence="11">
    <location>
        <begin position="202"/>
        <end position="221"/>
    </location>
</feature>
<evidence type="ECO:0000256" key="9">
    <source>
        <dbReference type="ARBA" id="ARBA00023136"/>
    </source>
</evidence>
<evidence type="ECO:0000256" key="4">
    <source>
        <dbReference type="ARBA" id="ARBA00022475"/>
    </source>
</evidence>
<evidence type="ECO:0000256" key="1">
    <source>
        <dbReference type="ARBA" id="ARBA00004651"/>
    </source>
</evidence>
<dbReference type="GO" id="GO:0015252">
    <property type="term" value="F:proton channel activity"/>
    <property type="evidence" value="ECO:0007669"/>
    <property type="project" value="InterPro"/>
</dbReference>
<comment type="subcellular location">
    <subcellularLocation>
        <location evidence="1">Cell membrane</location>
        <topology evidence="1">Multi-pass membrane protein</topology>
    </subcellularLocation>
</comment>
<feature type="transmembrane region" description="Helical" evidence="11">
    <location>
        <begin position="55"/>
        <end position="73"/>
    </location>
</feature>
<feature type="transmembrane region" description="Helical" evidence="11">
    <location>
        <begin position="276"/>
        <end position="297"/>
    </location>
</feature>
<feature type="transmembrane region" description="Helical" evidence="11">
    <location>
        <begin position="303"/>
        <end position="326"/>
    </location>
</feature>
<organism evidence="12">
    <name type="scientific">Oppiella nova</name>
    <dbReference type="NCBI Taxonomy" id="334625"/>
    <lineage>
        <taxon>Eukaryota</taxon>
        <taxon>Metazoa</taxon>
        <taxon>Ecdysozoa</taxon>
        <taxon>Arthropoda</taxon>
        <taxon>Chelicerata</taxon>
        <taxon>Arachnida</taxon>
        <taxon>Acari</taxon>
        <taxon>Acariformes</taxon>
        <taxon>Sarcoptiformes</taxon>
        <taxon>Oribatida</taxon>
        <taxon>Brachypylina</taxon>
        <taxon>Oppioidea</taxon>
        <taxon>Oppiidae</taxon>
        <taxon>Oppiella</taxon>
    </lineage>
</organism>
<sequence>MGIQVFSQIYFHISGYHECGDTLRTISMSVRIVFSFYQLFIAFKYSNIIINRYPILSRFALMHLLATTLSSWFRTIISEAMDEYVDNIHNDNINNLTRDLIFPDYMEHEIYCLDKAVISAKSMSILPYLYPFTIEFNIIMASIWFMCWINIGKSTTNKCQHTTNKSVSQTHISNIEQQAQTDPDTWSTMSIGTQCHASNRGLFCGLTTLLATAVSIIIFFATQSFDYFEISLYSAQISITTLIGCAIIPIAYCKTRRLDVVCPEHFDSNKMLMDDLLVLIPVPFFMLHYTCLIMAEVDDGSPVSIILIVVYVLTIIQVLMQSPFIVDGLRRCSNSPGLLHFKPGRELIMFALILNITLWILNTFELKYMDRYQGMEDYFGKLTWMIISNANLPLMLFYRFHSSVCLSDMWKHGYESDACV</sequence>
<protein>
    <submittedName>
        <fullName evidence="12">Uncharacterized protein</fullName>
    </submittedName>
</protein>
<dbReference type="Pfam" id="PF03189">
    <property type="entry name" value="Otopetrin"/>
    <property type="match status" value="2"/>
</dbReference>
<evidence type="ECO:0000256" key="7">
    <source>
        <dbReference type="ARBA" id="ARBA00022989"/>
    </source>
</evidence>
<dbReference type="InterPro" id="IPR004878">
    <property type="entry name" value="Otopetrin"/>
</dbReference>
<evidence type="ECO:0000256" key="6">
    <source>
        <dbReference type="ARBA" id="ARBA00022781"/>
    </source>
</evidence>
<dbReference type="EMBL" id="CAJPVJ010003845">
    <property type="protein sequence ID" value="CAG2168006.1"/>
    <property type="molecule type" value="Genomic_DNA"/>
</dbReference>
<dbReference type="OrthoDB" id="6429739at2759"/>
<keyword evidence="7 11" id="KW-1133">Transmembrane helix</keyword>
<evidence type="ECO:0000256" key="5">
    <source>
        <dbReference type="ARBA" id="ARBA00022692"/>
    </source>
</evidence>
<dbReference type="Proteomes" id="UP000728032">
    <property type="component" value="Unassembled WGS sequence"/>
</dbReference>
<evidence type="ECO:0000256" key="2">
    <source>
        <dbReference type="ARBA" id="ARBA00006513"/>
    </source>
</evidence>
<feature type="transmembrane region" description="Helical" evidence="11">
    <location>
        <begin position="347"/>
        <end position="364"/>
    </location>
</feature>
<gene>
    <name evidence="12" type="ORF">ONB1V03_LOCUS7500</name>
</gene>
<dbReference type="PANTHER" id="PTHR21522:SF58">
    <property type="entry name" value="AGAP000074-PA"/>
    <property type="match status" value="1"/>
</dbReference>
<keyword evidence="10" id="KW-0407">Ion channel</keyword>
<feature type="transmembrane region" description="Helical" evidence="11">
    <location>
        <begin position="384"/>
        <end position="401"/>
    </location>
</feature>
<feature type="transmembrane region" description="Helical" evidence="11">
    <location>
        <begin position="233"/>
        <end position="255"/>
    </location>
</feature>
<evidence type="ECO:0000256" key="10">
    <source>
        <dbReference type="ARBA" id="ARBA00023303"/>
    </source>
</evidence>
<name>A0A7R9LYS9_9ACAR</name>
<dbReference type="EMBL" id="OC918670">
    <property type="protein sequence ID" value="CAD7649857.1"/>
    <property type="molecule type" value="Genomic_DNA"/>
</dbReference>
<keyword evidence="8" id="KW-0406">Ion transport</keyword>
<keyword evidence="5 11" id="KW-0812">Transmembrane</keyword>
<evidence type="ECO:0000256" key="3">
    <source>
        <dbReference type="ARBA" id="ARBA00022448"/>
    </source>
</evidence>
<accession>A0A7R9LYS9</accession>
<evidence type="ECO:0000313" key="13">
    <source>
        <dbReference type="Proteomes" id="UP000728032"/>
    </source>
</evidence>
<keyword evidence="6" id="KW-0375">Hydrogen ion transport</keyword>
<dbReference type="GO" id="GO:0005886">
    <property type="term" value="C:plasma membrane"/>
    <property type="evidence" value="ECO:0007669"/>
    <property type="project" value="UniProtKB-SubCell"/>
</dbReference>
<evidence type="ECO:0000256" key="8">
    <source>
        <dbReference type="ARBA" id="ARBA00023065"/>
    </source>
</evidence>
<keyword evidence="4" id="KW-1003">Cell membrane</keyword>
<keyword evidence="3" id="KW-0813">Transport</keyword>
<evidence type="ECO:0000313" key="12">
    <source>
        <dbReference type="EMBL" id="CAD7649857.1"/>
    </source>
</evidence>
<proteinExistence type="inferred from homology"/>
<comment type="similarity">
    <text evidence="2">Belongs to the otopetrin family.</text>
</comment>
<evidence type="ECO:0000256" key="11">
    <source>
        <dbReference type="SAM" id="Phobius"/>
    </source>
</evidence>
<keyword evidence="9 11" id="KW-0472">Membrane</keyword>
<dbReference type="PANTHER" id="PTHR21522">
    <property type="entry name" value="PROTON CHANNEL OTOP"/>
    <property type="match status" value="1"/>
</dbReference>
<reference evidence="12" key="1">
    <citation type="submission" date="2020-11" db="EMBL/GenBank/DDBJ databases">
        <authorList>
            <person name="Tran Van P."/>
        </authorList>
    </citation>
    <scope>NUCLEOTIDE SEQUENCE</scope>
</reference>
<keyword evidence="13" id="KW-1185">Reference proteome</keyword>